<proteinExistence type="predicted"/>
<dbReference type="EMBL" id="CP024646">
    <property type="protein sequence ID" value="AZV29747.1"/>
    <property type="molecule type" value="Genomic_DNA"/>
</dbReference>
<reference evidence="2 3" key="1">
    <citation type="submission" date="2017-11" db="EMBL/GenBank/DDBJ databases">
        <title>Effect of PGPRs.</title>
        <authorList>
            <person name="Oliva R."/>
            <person name="Nong J."/>
            <person name="Roman V."/>
        </authorList>
    </citation>
    <scope>NUCLEOTIDE SEQUENCE [LARGE SCALE GENOMIC DNA]</scope>
    <source>
        <strain evidence="2">Inb918</strain>
    </source>
</reference>
<evidence type="ECO:0000256" key="1">
    <source>
        <dbReference type="SAM" id="SignalP"/>
    </source>
</evidence>
<feature type="signal peptide" evidence="1">
    <location>
        <begin position="1"/>
        <end position="25"/>
    </location>
</feature>
<keyword evidence="1" id="KW-0732">Signal</keyword>
<name>A0A3T0K238_PSESX</name>
<evidence type="ECO:0000313" key="2">
    <source>
        <dbReference type="EMBL" id="AZV29747.1"/>
    </source>
</evidence>
<evidence type="ECO:0000313" key="3">
    <source>
        <dbReference type="Proteomes" id="UP000282760"/>
    </source>
</evidence>
<dbReference type="AlphaFoldDB" id="A0A3T0K238"/>
<evidence type="ECO:0008006" key="4">
    <source>
        <dbReference type="Google" id="ProtNLM"/>
    </source>
</evidence>
<protein>
    <recommendedName>
        <fullName evidence="4">DUF1120 domain-containing protein</fullName>
    </recommendedName>
</protein>
<gene>
    <name evidence="2" type="ORF">CT157_28170</name>
</gene>
<dbReference type="Proteomes" id="UP000282760">
    <property type="component" value="Chromosome"/>
</dbReference>
<feature type="chain" id="PRO_5019079127" description="DUF1120 domain-containing protein" evidence="1">
    <location>
        <begin position="26"/>
        <end position="180"/>
    </location>
</feature>
<accession>A0A3T0K238</accession>
<organism evidence="2 3">
    <name type="scientific">Pseudomonas syringae</name>
    <dbReference type="NCBI Taxonomy" id="317"/>
    <lineage>
        <taxon>Bacteria</taxon>
        <taxon>Pseudomonadati</taxon>
        <taxon>Pseudomonadota</taxon>
        <taxon>Gammaproteobacteria</taxon>
        <taxon>Pseudomonadales</taxon>
        <taxon>Pseudomonadaceae</taxon>
        <taxon>Pseudomonas</taxon>
    </lineage>
</organism>
<sequence length="180" mass="19275">MHRLNTGTIGLALLSAVFIADQAQAQSGCAVRLGQPSIDFGAMTRGQLLQQPLDNDQLSFGRRRVQITVQCERTVALRLDLAAPAADTVDYRFGAGVLRVHVMAVRVDGKAAQWLGFEPGAASGAAVWPTGQSLIPARAGVALEGQRMDVEVELEGRVGSAQTRVADLTRFGIDLRFQAY</sequence>